<keyword evidence="3" id="KW-1185">Reference proteome</keyword>
<dbReference type="Pfam" id="PF01551">
    <property type="entry name" value="Peptidase_M23"/>
    <property type="match status" value="1"/>
</dbReference>
<dbReference type="GO" id="GO:0004222">
    <property type="term" value="F:metalloendopeptidase activity"/>
    <property type="evidence" value="ECO:0007669"/>
    <property type="project" value="TreeGrafter"/>
</dbReference>
<protein>
    <submittedName>
        <fullName evidence="2">M23 family metallopeptidase</fullName>
    </submittedName>
</protein>
<dbReference type="CDD" id="cd12797">
    <property type="entry name" value="M23_peptidase"/>
    <property type="match status" value="1"/>
</dbReference>
<evidence type="ECO:0000259" key="1">
    <source>
        <dbReference type="Pfam" id="PF01551"/>
    </source>
</evidence>
<dbReference type="SUPFAM" id="SSF51261">
    <property type="entry name" value="Duplicated hybrid motif"/>
    <property type="match status" value="1"/>
</dbReference>
<organism evidence="2 3">
    <name type="scientific">Neolewinella litorea</name>
    <dbReference type="NCBI Taxonomy" id="2562452"/>
    <lineage>
        <taxon>Bacteria</taxon>
        <taxon>Pseudomonadati</taxon>
        <taxon>Bacteroidota</taxon>
        <taxon>Saprospiria</taxon>
        <taxon>Saprospirales</taxon>
        <taxon>Lewinellaceae</taxon>
        <taxon>Neolewinella</taxon>
    </lineage>
</organism>
<dbReference type="OrthoDB" id="9810477at2"/>
<gene>
    <name evidence="2" type="ORF">E4021_11120</name>
</gene>
<dbReference type="PANTHER" id="PTHR21666">
    <property type="entry name" value="PEPTIDASE-RELATED"/>
    <property type="match status" value="1"/>
</dbReference>
<feature type="domain" description="M23ase beta-sheet core" evidence="1">
    <location>
        <begin position="43"/>
        <end position="107"/>
    </location>
</feature>
<evidence type="ECO:0000313" key="2">
    <source>
        <dbReference type="EMBL" id="THH39301.1"/>
    </source>
</evidence>
<evidence type="ECO:0000313" key="3">
    <source>
        <dbReference type="Proteomes" id="UP000308528"/>
    </source>
</evidence>
<dbReference type="InterPro" id="IPR011055">
    <property type="entry name" value="Dup_hybrid_motif"/>
</dbReference>
<dbReference type="InterPro" id="IPR016047">
    <property type="entry name" value="M23ase_b-sheet_dom"/>
</dbReference>
<dbReference type="InterPro" id="IPR050570">
    <property type="entry name" value="Cell_wall_metabolism_enzyme"/>
</dbReference>
<reference evidence="2 3" key="1">
    <citation type="submission" date="2019-04" db="EMBL/GenBank/DDBJ databases">
        <title>Lewinella litorea sp. nov., isolated from a marine sand.</title>
        <authorList>
            <person name="Yoon J.-H."/>
        </authorList>
    </citation>
    <scope>NUCLEOTIDE SEQUENCE [LARGE SCALE GENOMIC DNA]</scope>
    <source>
        <strain evidence="2 3">HSMS-39</strain>
    </source>
</reference>
<proteinExistence type="predicted"/>
<dbReference type="Proteomes" id="UP000308528">
    <property type="component" value="Unassembled WGS sequence"/>
</dbReference>
<dbReference type="AlphaFoldDB" id="A0A4S4NLT0"/>
<dbReference type="PANTHER" id="PTHR21666:SF285">
    <property type="entry name" value="M23 FAMILY METALLOPEPTIDASE"/>
    <property type="match status" value="1"/>
</dbReference>
<sequence>MHLPLLLIFALLYSFFLPAQYAPPLRGPLLVTGTFGELRSDHYHGGLDFRASVGTPVRSVADGYVSRVRVSGGGFGQAVYVDHPDGKRSVYGHLEVLAPELKDTIRKLQYARQSFEIDFRPDSLAYPVGQGQVIGGVGNRGFSFGPHLHFEIREAATDAQLNPLSLGFVIPDTRQPQLRNLRLYTWADGEPESTAVSYDLIRNELPDTLYVAAPRIGFGLKAYDRQNSMPNWNGIYRANLCVDSTEVFSFDFDRVPLEKTAYINALTDYREWRRNSSWYYLLYTPVAEAGFWAETPPAAGDGILNLPAGVPKRVNITATDYAGNTSSVEVVVVHQPIKGPVAATSGKAAAAPHQYFLPAGEASIIDTAGLRLELDELALYEDLRFRYVRLEDASEGYLSDVHQLHDPETALHGRAVLRLRPRTVVPDSLRERVYIGKCGSDGAPRTVGGEWLPDGSMQTNIGAFGDYALLLDREPPEVRIRDFRSDLRGRPGFSLFVKDAVGGELGYRGTVDGEWVLLEYDAKSGTLTHTFEDMRKIGGNTTHRFELEITDGRGNRTTFTRDFRR</sequence>
<dbReference type="RefSeq" id="WP_136459409.1">
    <property type="nucleotide sequence ID" value="NZ_SRSF01000004.1"/>
</dbReference>
<accession>A0A4S4NLT0</accession>
<name>A0A4S4NLT0_9BACT</name>
<dbReference type="EMBL" id="SRSF01000004">
    <property type="protein sequence ID" value="THH39301.1"/>
    <property type="molecule type" value="Genomic_DNA"/>
</dbReference>
<dbReference type="Gene3D" id="2.70.70.10">
    <property type="entry name" value="Glucose Permease (Domain IIA)"/>
    <property type="match status" value="1"/>
</dbReference>
<comment type="caution">
    <text evidence="2">The sequence shown here is derived from an EMBL/GenBank/DDBJ whole genome shotgun (WGS) entry which is preliminary data.</text>
</comment>